<dbReference type="PANTHER" id="PTHR24027">
    <property type="entry name" value="CADHERIN-23"/>
    <property type="match status" value="1"/>
</dbReference>
<feature type="domain" description="Cadherin" evidence="21">
    <location>
        <begin position="615"/>
        <end position="731"/>
    </location>
</feature>
<dbReference type="InterPro" id="IPR027397">
    <property type="entry name" value="Catenin-bd_sf"/>
</dbReference>
<dbReference type="InterPro" id="IPR015919">
    <property type="entry name" value="Cadherin-like_sf"/>
</dbReference>
<feature type="domain" description="Cadherin" evidence="21">
    <location>
        <begin position="1170"/>
        <end position="1274"/>
    </location>
</feature>
<dbReference type="CDD" id="cd11304">
    <property type="entry name" value="Cadherin_repeat"/>
    <property type="match status" value="12"/>
</dbReference>
<feature type="transmembrane region" description="Helical" evidence="18">
    <location>
        <begin position="2231"/>
        <end position="2259"/>
    </location>
</feature>
<feature type="domain" description="EGF-like" evidence="20">
    <location>
        <begin position="1656"/>
        <end position="1692"/>
    </location>
</feature>
<comment type="subcellular location">
    <subcellularLocation>
        <location evidence="1 16">Cell membrane</location>
        <topology evidence="1 16">Single-pass type I membrane protein</topology>
    </subcellularLocation>
</comment>
<dbReference type="GO" id="GO:0007163">
    <property type="term" value="P:establishment or maintenance of cell polarity"/>
    <property type="evidence" value="ECO:0007669"/>
    <property type="project" value="UniProtKB-ARBA"/>
</dbReference>
<evidence type="ECO:0000256" key="3">
    <source>
        <dbReference type="ARBA" id="ARBA00022536"/>
    </source>
</evidence>
<feature type="disulfide bond" evidence="15">
    <location>
        <begin position="1682"/>
        <end position="1691"/>
    </location>
</feature>
<dbReference type="PROSITE" id="PS50026">
    <property type="entry name" value="EGF_3"/>
    <property type="match status" value="3"/>
</dbReference>
<dbReference type="PROSITE" id="PS00010">
    <property type="entry name" value="ASX_HYDROXYL"/>
    <property type="match status" value="1"/>
</dbReference>
<dbReference type="PROSITE" id="PS01186">
    <property type="entry name" value="EGF_2"/>
    <property type="match status" value="3"/>
</dbReference>
<dbReference type="InterPro" id="IPR001881">
    <property type="entry name" value="EGF-like_Ca-bd_dom"/>
</dbReference>
<evidence type="ECO:0000256" key="1">
    <source>
        <dbReference type="ARBA" id="ARBA00004251"/>
    </source>
</evidence>
<feature type="domain" description="Cadherin" evidence="21">
    <location>
        <begin position="284"/>
        <end position="393"/>
    </location>
</feature>
<feature type="domain" description="Cadherin" evidence="21">
    <location>
        <begin position="394"/>
        <end position="610"/>
    </location>
</feature>
<feature type="domain" description="Cadherin" evidence="21">
    <location>
        <begin position="1274"/>
        <end position="1398"/>
    </location>
</feature>
<feature type="domain" description="Cadherin" evidence="21">
    <location>
        <begin position="732"/>
        <end position="832"/>
    </location>
</feature>
<dbReference type="FunFam" id="2.60.40.60:FF:000024">
    <property type="entry name" value="FAT atypical cadherin 3"/>
    <property type="match status" value="1"/>
</dbReference>
<dbReference type="CDD" id="cd00110">
    <property type="entry name" value="LamG"/>
    <property type="match status" value="2"/>
</dbReference>
<comment type="function">
    <text evidence="17">Cadherins are calcium-dependent cell adhesion proteins.</text>
</comment>
<dbReference type="PANTHER" id="PTHR24027:SF422">
    <property type="entry name" value="CADHERIN DOMAIN-CONTAINING PROTEIN"/>
    <property type="match status" value="1"/>
</dbReference>
<feature type="domain" description="Cadherin" evidence="21">
    <location>
        <begin position="1061"/>
        <end position="1169"/>
    </location>
</feature>
<evidence type="ECO:0000256" key="16">
    <source>
        <dbReference type="RuleBase" id="RU003318"/>
    </source>
</evidence>
<evidence type="ECO:0000256" key="2">
    <source>
        <dbReference type="ARBA" id="ARBA00022475"/>
    </source>
</evidence>
<feature type="domain" description="EGF-like" evidence="20">
    <location>
        <begin position="2188"/>
        <end position="2224"/>
    </location>
</feature>
<dbReference type="PROSITE" id="PS50025">
    <property type="entry name" value="LAM_G_DOMAIN"/>
    <property type="match status" value="2"/>
</dbReference>
<dbReference type="GO" id="GO:0016339">
    <property type="term" value="P:calcium-dependent cell-cell adhesion via plasma membrane cell adhesion molecules"/>
    <property type="evidence" value="ECO:0007669"/>
    <property type="project" value="TreeGrafter"/>
</dbReference>
<keyword evidence="3 15" id="KW-0245">EGF-like domain</keyword>
<evidence type="ECO:0000259" key="20">
    <source>
        <dbReference type="PROSITE" id="PS50026"/>
    </source>
</evidence>
<evidence type="ECO:0000256" key="9">
    <source>
        <dbReference type="ARBA" id="ARBA00022889"/>
    </source>
</evidence>
<evidence type="ECO:0000256" key="6">
    <source>
        <dbReference type="ARBA" id="ARBA00022729"/>
    </source>
</evidence>
<evidence type="ECO:0000256" key="4">
    <source>
        <dbReference type="ARBA" id="ARBA00022692"/>
    </source>
</evidence>
<dbReference type="GO" id="GO:0007156">
    <property type="term" value="P:homophilic cell adhesion via plasma membrane adhesion molecules"/>
    <property type="evidence" value="ECO:0007669"/>
    <property type="project" value="InterPro"/>
</dbReference>
<dbReference type="FunFam" id="2.60.40.60:FF:000092">
    <property type="entry name" value="Protocadherin 8"/>
    <property type="match status" value="1"/>
</dbReference>
<dbReference type="Gene3D" id="2.60.40.60">
    <property type="entry name" value="Cadherins"/>
    <property type="match status" value="13"/>
</dbReference>
<dbReference type="GO" id="GO:0034332">
    <property type="term" value="P:adherens junction organization"/>
    <property type="evidence" value="ECO:0007669"/>
    <property type="project" value="TreeGrafter"/>
</dbReference>
<feature type="disulfide bond" evidence="15">
    <location>
        <begin position="2214"/>
        <end position="2223"/>
    </location>
</feature>
<dbReference type="GO" id="GO:0044331">
    <property type="term" value="P:cell-cell adhesion mediated by cadherin"/>
    <property type="evidence" value="ECO:0007669"/>
    <property type="project" value="TreeGrafter"/>
</dbReference>
<evidence type="ECO:0000256" key="5">
    <source>
        <dbReference type="ARBA" id="ARBA00022723"/>
    </source>
</evidence>
<dbReference type="Pfam" id="PF24811">
    <property type="entry name" value="Ig_Shg"/>
    <property type="match status" value="1"/>
</dbReference>
<dbReference type="Pfam" id="PF01049">
    <property type="entry name" value="CADH_Y-type_LIR"/>
    <property type="match status" value="1"/>
</dbReference>
<dbReference type="SUPFAM" id="SSF57196">
    <property type="entry name" value="EGF/Laminin"/>
    <property type="match status" value="1"/>
</dbReference>
<evidence type="ECO:0000259" key="21">
    <source>
        <dbReference type="PROSITE" id="PS50268"/>
    </source>
</evidence>
<keyword evidence="5" id="KW-0479">Metal-binding</keyword>
<dbReference type="FunFam" id="4.10.900.10:FF:000001">
    <property type="entry name" value="Cadherin 2"/>
    <property type="match status" value="1"/>
</dbReference>
<dbReference type="SMART" id="SM00282">
    <property type="entry name" value="LamG"/>
    <property type="match status" value="2"/>
</dbReference>
<dbReference type="PROSITE" id="PS50268">
    <property type="entry name" value="CADHERIN_2"/>
    <property type="match status" value="12"/>
</dbReference>
<sequence>MTDAGGSSNEFAINPNTGVIDLLRELDYEKDPQQYHLVVRATENGRPPRYSTVNLIINLVDINDNYPMFPLSQYIVQGIAETVPNGSHIIQVTATDLDSVTNSQLTYSVSNGNFTVESLNNIGYIKTARTLDFDHISDHTYNFTVTATDNGKPPLNGTAMVRVTVTNVNDEDPQFTQAVEHVQVSEDATPNTVVHVVQAYDPDGDDVTYSFAGERLTAGPFRIDPTSGIITLVGRLDKSKVSYKLNITATDNGRCCGGKTSRSNRGLVIVEVKDVNNNAPRFPECSKYKPTVLERADVGTSVTQVRALDSDTGNNGNVTYSLVKSLDQDSDRFGIDPISGILETSEVFDREARTGHTDYGVTVKAEDQGSPRLAGFCTFRVHIGDVNDNPPVFDFPSYSTSLEESSPIGKRVLQVYATDKDAGENGQVEYFMKNDPSGFFEINKHSGWITVERAMTGTEEVKLIIEARDQGAIPISSDVEVDIEITQTVNAYPQWVQDYSDEPIKFSEGVPVNYIVKRLKAISAVPDGTVNYIIKPGETPEQNGSPQSFYHTINASTNEMLLKVYRALDYESIPRYTLTIKASNRATNSLHNATRMTIELIDKNDEIPQFVGLDENGRYPGSVSENVSPGAEVIAITATDRDMFPDYRKITYSIKPYGIDYDKFAINPESGIITTREMFDREKKDEYYVTVIAQDGAPSNRPFHYPPGSPNQGEAEVQIRITDKNDNAPYFKQELYQASLPENTDVGTIVISVTAEDEDEENQLTYSITGGNMGNAFEVIPDLGQIKVRGNLDYEDGPREYHLTYRVFDDKFSNTATVVVRITDVNDNPPRFEPAEYEVTDIVEEDPTVGPTNPKFLVRVNAEDPDIDRRSNIRYSLTGQFADQGYFTINEVTGDIYVTKRLDRDKPSGRSVWNFNVLAHDEPGSGQSLTGYAIVQVKPKDINDNPPEFDGNRLVGRVLEHSNAGVSVLTVIATDVDNGHNGTVAYSLKQVPVKDGTALFAINPNTGLITTTMSNALDRETQPEFKIIVQARDQGTPEARSASATVTIHVQDINDHPPSFTQTIYHTSMSENYPVGSSVTSVSASDPDVGANAKMTYTLKEQDREYFYMSSVEATNTGVLKVFKPVDFDTLANPFFNLTVYVSDPNTSHLHTAYIEVEITDYNDNPPVFAPNSRKINIEEDVEVGSALATFSANDKDTGLNKEFDYAIDRDTDSRRQFSIDANGMVRVARPLDRETTPVHRVHILAMDKGEPAQTGTGTLIVTLKDVNDNHPEFDQDYRPVIYENEAEGLTVVTISAVDKDTASNGPPFEFWLPCKGSCPCPQNPTCHDFGFKFIPGGGLNGQGSGIVTTKRTFDREKQKYFLMPIVMKDTGNPPVSGTNTLTIVIGDRNDNKHNPGHKNIFVYNYKEEFTNARLGNAFAEDPDDWDRDDKAFTFVGPEAGKSFHLDKLTGELSMKGKVREGNYNFQVHVHDNAWKRDVVSSITVKVREITDDAVHNSGSVRFSGITAEEFVQRPKVGPLITDYGSSKYDMFRELVAAKLGVPIHNVDIFTVMNHPTLPLTCDIRFAAHGSPYYRPARLNGIVNENKDEFENLLGVQILMVPIDECMEEKCEGGGCSNRLVTSDQPLLVNTNGTSLVGVTAFIEADCQCSARVFEEDNSCKPMSCLNGGTCHKRLNDHYCECPLGFDGPRCQQTHHSFHGEGWAWYEPLAQCESSHTHFEFITTRETGLLLYHGPMRELEQGEQRDYMLLELKLGYPVLRINHGTGEAKLTINGKDHRNQLRLDRLNDGKWHRIDIFRNGKRVSMVVDQCRSAVIYENENDQTSIEDREPCEATGDTQGDNSFLNVNAPLQLGGRSNPFITYPDNVLLQNFHGCIKNLVHNGEVYDLSIGRTGEHFNSQDGCPAEEEICGYNSMNGPKCGYHGKCIATLVGDYTCVCKPGYRGMTCDIPTMIKDFRDRSYIEWDFKEGFYRQLEKRPFRTNLQLQFRTRTDSGLLFKVQNIQKSEYMILELKDRKVRFRYNLGSGENEIGLNQVNVSDGYWHTIYVERIGKMAVIKLDSGEGRYYNMSIGTIGGHLQILVARRQFYAGGDVKFPSSKDPAIVDYDYRDSCMQDVRYDGEWLPMDIAENSQSRAAELTRFENLRDHCNSSSCEQLACQAPRVCWDMWRQAKCRCPHGQRWIGLHGECVNINECVEKDPCYHGDCIDLQRGFRCRCHHGWRGDLCDVQLAAAVAFMSTGAIFAILICILVLLLLIILFIVYSRRRRPEALVVAMDPDDDVRENIIHYDEEGVGEEDQDAYDINRLKKPVDENAPKKPLIDEPIMAPKQKARRNFIPGEMTDVGDFITSRLDDADEDNSAPPIDTLHHFAYEGEGSIAGSLSSLASTTESEDQAYDYLKDWGPRFHKLSEIYGGSGADDTL</sequence>
<dbReference type="InterPro" id="IPR013320">
    <property type="entry name" value="ConA-like_dom_sf"/>
</dbReference>
<keyword evidence="9 16" id="KW-0130">Cell adhesion</keyword>
<dbReference type="FunFam" id="2.60.40.60:FF:000020">
    <property type="entry name" value="Dachsous cadherin-related 1b"/>
    <property type="match status" value="2"/>
</dbReference>
<keyword evidence="13" id="KW-0325">Glycoprotein</keyword>
<feature type="domain" description="Cadherin" evidence="21">
    <location>
        <begin position="958"/>
        <end position="1060"/>
    </location>
</feature>
<reference evidence="22" key="1">
    <citation type="journal article" date="2017" name="BMC Dev. Biol.">
        <title>The asymmetric cell division machinery in the spiral-cleaving egg and embryo of the marine annelid Platynereis dumerilii.</title>
        <authorList>
            <person name="Nakama A.B."/>
            <person name="Chou H.C."/>
            <person name="Schneider S.Q."/>
        </authorList>
    </citation>
    <scope>NUCLEOTIDE SEQUENCE</scope>
</reference>
<dbReference type="InterPro" id="IPR002126">
    <property type="entry name" value="Cadherin-like_dom"/>
</dbReference>
<dbReference type="SUPFAM" id="SSF49899">
    <property type="entry name" value="Concanavalin A-like lectins/glucanases"/>
    <property type="match status" value="2"/>
</dbReference>
<feature type="domain" description="Cadherin" evidence="21">
    <location>
        <begin position="843"/>
        <end position="949"/>
    </location>
</feature>
<dbReference type="Pfam" id="PF00028">
    <property type="entry name" value="Cadherin"/>
    <property type="match status" value="12"/>
</dbReference>
<feature type="domain" description="Cadherin" evidence="21">
    <location>
        <begin position="79"/>
        <end position="175"/>
    </location>
</feature>
<dbReference type="PROSITE" id="PS01187">
    <property type="entry name" value="EGF_CA"/>
    <property type="match status" value="1"/>
</dbReference>
<dbReference type="EMBL" id="MG197691">
    <property type="protein sequence ID" value="AUG84441.1"/>
    <property type="molecule type" value="mRNA"/>
</dbReference>
<dbReference type="SUPFAM" id="SSF49313">
    <property type="entry name" value="Cadherin-like"/>
    <property type="match status" value="14"/>
</dbReference>
<feature type="disulfide bond" evidence="15">
    <location>
        <begin position="1937"/>
        <end position="1946"/>
    </location>
</feature>
<dbReference type="GO" id="GO:0000902">
    <property type="term" value="P:cell morphogenesis"/>
    <property type="evidence" value="ECO:0007669"/>
    <property type="project" value="TreeGrafter"/>
</dbReference>
<comment type="caution">
    <text evidence="15">Lacks conserved residue(s) required for the propagation of feature annotation.</text>
</comment>
<feature type="domain" description="EGF-like" evidence="20">
    <location>
        <begin position="1905"/>
        <end position="1947"/>
    </location>
</feature>
<evidence type="ECO:0000256" key="8">
    <source>
        <dbReference type="ARBA" id="ARBA00022837"/>
    </source>
</evidence>
<dbReference type="InterPro" id="IPR013032">
    <property type="entry name" value="EGF-like_CS"/>
</dbReference>
<dbReference type="FunFam" id="2.60.40.60:FF:000095">
    <property type="entry name" value="Cadherin 13"/>
    <property type="match status" value="1"/>
</dbReference>
<dbReference type="GO" id="GO:0008013">
    <property type="term" value="F:beta-catenin binding"/>
    <property type="evidence" value="ECO:0007669"/>
    <property type="project" value="TreeGrafter"/>
</dbReference>
<keyword evidence="2" id="KW-1003">Cell membrane</keyword>
<keyword evidence="4 16" id="KW-0812">Transmembrane</keyword>
<feature type="domain" description="Cadherin" evidence="21">
    <location>
        <begin position="176"/>
        <end position="282"/>
    </location>
</feature>
<evidence type="ECO:0000256" key="15">
    <source>
        <dbReference type="PROSITE-ProRule" id="PRU00076"/>
    </source>
</evidence>
<dbReference type="InterPro" id="IPR000742">
    <property type="entry name" value="EGF"/>
</dbReference>
<proteinExistence type="evidence at transcript level"/>
<feature type="domain" description="Cadherin" evidence="21">
    <location>
        <begin position="1"/>
        <end position="69"/>
    </location>
</feature>
<evidence type="ECO:0000256" key="13">
    <source>
        <dbReference type="ARBA" id="ARBA00023180"/>
    </source>
</evidence>
<dbReference type="Gene3D" id="2.60.120.200">
    <property type="match status" value="2"/>
</dbReference>
<evidence type="ECO:0000256" key="17">
    <source>
        <dbReference type="RuleBase" id="RU004357"/>
    </source>
</evidence>
<dbReference type="InterPro" id="IPR001791">
    <property type="entry name" value="Laminin_G"/>
</dbReference>
<dbReference type="PROSITE" id="PS00022">
    <property type="entry name" value="EGF_1"/>
    <property type="match status" value="3"/>
</dbReference>
<keyword evidence="10 18" id="KW-1133">Transmembrane helix</keyword>
<evidence type="ECO:0000256" key="18">
    <source>
        <dbReference type="SAM" id="Phobius"/>
    </source>
</evidence>
<dbReference type="SMART" id="SM00181">
    <property type="entry name" value="EGF"/>
    <property type="match status" value="3"/>
</dbReference>
<dbReference type="PROSITE" id="PS00232">
    <property type="entry name" value="CADHERIN_1"/>
    <property type="match status" value="5"/>
</dbReference>
<evidence type="ECO:0000256" key="10">
    <source>
        <dbReference type="ARBA" id="ARBA00022989"/>
    </source>
</evidence>
<dbReference type="Pfam" id="PF12661">
    <property type="entry name" value="hEGF"/>
    <property type="match status" value="1"/>
</dbReference>
<feature type="domain" description="Laminin G" evidence="19">
    <location>
        <begin position="1950"/>
        <end position="2146"/>
    </location>
</feature>
<dbReference type="Gene3D" id="4.10.900.10">
    <property type="entry name" value="TCF3-CBD (Catenin binding domain)"/>
    <property type="match status" value="1"/>
</dbReference>
<evidence type="ECO:0000256" key="12">
    <source>
        <dbReference type="ARBA" id="ARBA00023157"/>
    </source>
</evidence>
<dbReference type="InterPro" id="IPR039808">
    <property type="entry name" value="Cadherin"/>
</dbReference>
<dbReference type="FunFam" id="2.60.40.60:FF:000058">
    <property type="entry name" value="FAT atypical cadherin 3"/>
    <property type="match status" value="1"/>
</dbReference>
<evidence type="ECO:0000313" key="22">
    <source>
        <dbReference type="EMBL" id="AUG84441.1"/>
    </source>
</evidence>
<dbReference type="FunFam" id="2.60.40.60:FF:000032">
    <property type="entry name" value="FAT atypical cadherin 1"/>
    <property type="match status" value="1"/>
</dbReference>
<dbReference type="InterPro" id="IPR000152">
    <property type="entry name" value="EGF-type_Asp/Asn_hydroxyl_site"/>
</dbReference>
<dbReference type="CDD" id="cd00054">
    <property type="entry name" value="EGF_CA"/>
    <property type="match status" value="3"/>
</dbReference>
<evidence type="ECO:0000256" key="14">
    <source>
        <dbReference type="PROSITE-ProRule" id="PRU00043"/>
    </source>
</evidence>
<keyword evidence="7" id="KW-0677">Repeat</keyword>
<dbReference type="FunFam" id="2.60.40.60:FF:000116">
    <property type="entry name" value="Dachsous cadherin-related 2"/>
    <property type="match status" value="1"/>
</dbReference>
<keyword evidence="6" id="KW-0732">Signal</keyword>
<keyword evidence="8 14" id="KW-0106">Calcium</keyword>
<dbReference type="Pfam" id="PF02210">
    <property type="entry name" value="Laminin_G_2"/>
    <property type="match status" value="2"/>
</dbReference>
<dbReference type="GO" id="GO:0005912">
    <property type="term" value="C:adherens junction"/>
    <property type="evidence" value="ECO:0007669"/>
    <property type="project" value="TreeGrafter"/>
</dbReference>
<keyword evidence="12 15" id="KW-1015">Disulfide bond</keyword>
<feature type="domain" description="Laminin G" evidence="19">
    <location>
        <begin position="1693"/>
        <end position="1902"/>
    </location>
</feature>
<evidence type="ECO:0000259" key="19">
    <source>
        <dbReference type="PROSITE" id="PS50025"/>
    </source>
</evidence>
<name>A0A2H5BFE4_PLADU</name>
<dbReference type="InterPro" id="IPR018097">
    <property type="entry name" value="EGF_Ca-bd_CS"/>
</dbReference>
<dbReference type="SMART" id="SM00179">
    <property type="entry name" value="EGF_CA"/>
    <property type="match status" value="3"/>
</dbReference>
<dbReference type="GO" id="GO:0016477">
    <property type="term" value="P:cell migration"/>
    <property type="evidence" value="ECO:0007669"/>
    <property type="project" value="TreeGrafter"/>
</dbReference>
<protein>
    <submittedName>
        <fullName evidence="22">N-cadherin</fullName>
    </submittedName>
</protein>
<dbReference type="Gene3D" id="2.10.25.10">
    <property type="entry name" value="Laminin"/>
    <property type="match status" value="3"/>
</dbReference>
<dbReference type="GO" id="GO:0016342">
    <property type="term" value="C:catenin complex"/>
    <property type="evidence" value="ECO:0007669"/>
    <property type="project" value="TreeGrafter"/>
</dbReference>
<accession>A0A2H5BFE4</accession>
<dbReference type="InterPro" id="IPR000233">
    <property type="entry name" value="Cadherin_Y-type_LIR"/>
</dbReference>
<evidence type="ECO:0000256" key="11">
    <source>
        <dbReference type="ARBA" id="ARBA00023136"/>
    </source>
</evidence>
<dbReference type="Pfam" id="PF00008">
    <property type="entry name" value="EGF"/>
    <property type="match status" value="1"/>
</dbReference>
<organism evidence="22">
    <name type="scientific">Platynereis dumerilii</name>
    <name type="common">Dumeril's clam worm</name>
    <dbReference type="NCBI Taxonomy" id="6359"/>
    <lineage>
        <taxon>Eukaryota</taxon>
        <taxon>Metazoa</taxon>
        <taxon>Spiralia</taxon>
        <taxon>Lophotrochozoa</taxon>
        <taxon>Annelida</taxon>
        <taxon>Polychaeta</taxon>
        <taxon>Errantia</taxon>
        <taxon>Phyllodocida</taxon>
        <taxon>Nereididae</taxon>
        <taxon>Platynereis</taxon>
    </lineage>
</organism>
<keyword evidence="11 18" id="KW-0472">Membrane</keyword>
<dbReference type="PRINTS" id="PR00205">
    <property type="entry name" value="CADHERIN"/>
</dbReference>
<dbReference type="GO" id="GO:0045296">
    <property type="term" value="F:cadherin binding"/>
    <property type="evidence" value="ECO:0007669"/>
    <property type="project" value="TreeGrafter"/>
</dbReference>
<dbReference type="InterPro" id="IPR056370">
    <property type="entry name" value="Shg-like_Ig-like"/>
</dbReference>
<dbReference type="SMART" id="SM00112">
    <property type="entry name" value="CA"/>
    <property type="match status" value="13"/>
</dbReference>
<dbReference type="GO" id="GO:0007043">
    <property type="term" value="P:cell-cell junction assembly"/>
    <property type="evidence" value="ECO:0007669"/>
    <property type="project" value="TreeGrafter"/>
</dbReference>
<evidence type="ECO:0000256" key="7">
    <source>
        <dbReference type="ARBA" id="ARBA00022737"/>
    </source>
</evidence>
<dbReference type="GO" id="GO:0005509">
    <property type="term" value="F:calcium ion binding"/>
    <property type="evidence" value="ECO:0007669"/>
    <property type="project" value="UniProtKB-UniRule"/>
</dbReference>
<dbReference type="InterPro" id="IPR020894">
    <property type="entry name" value="Cadherin_CS"/>
</dbReference>